<dbReference type="SMART" id="SM00220">
    <property type="entry name" value="S_TKc"/>
    <property type="match status" value="1"/>
</dbReference>
<dbReference type="InterPro" id="IPR000719">
    <property type="entry name" value="Prot_kinase_dom"/>
</dbReference>
<sequence length="1192" mass="132780">MLRARPVDLCPPSMCTNLRIYGSTPSDPYISYSKSAVHDMQNLHIHDSTVNDPSNVEGPLYPTAGDNTINLRGRQEADHAMGDVLLSAPQSFSTNLSVASERTVRHNLRAARSTSNSPPAMRGERSYPNAGFAYSMDVASPFSRSSLKPHHRAAFLFQNSPKPAHLTGTPERMDCNDSSYRIQEEALHDQCLLNASPDHANHQGKPISANLALSHSYHGNSSCGPNTFNNKSDRKLSIVSPYDGKPLTLSFTGSVTARGSCMSPNLRAREVLIDDLHFVELQPAQIDAKQLWRVSFVYYLVEWGSPHDCLVIPQCSGANDLWLRTIEGDDSGDDIWLWADGDEDWIRENTSRPEWLQLKEEQWAAARLALGRRLERMQRALHSVPNSTTNSTFPNRLRNERLRAATPAQRLAAVTWLIRTSKHREELDYRLGWSSRSNFSLGDLIWKWHADVLALLGSFPLFPEQPEAWREFKMKREAMGCECLDLSLLIESVPDWFRMVVWLREEGDLGVDCLSPDQCQACEFRAHEVYKTFYCPDHFQKAPHVPMLLAFSLEAVGIILAYTRYDSAMLPFAQAAVLKSLHPASLLNVDELLRDLYGPGERDLELPPWVNSYPSVARYHLQGYSCQVVFFSELPSAAPLVDPQDDYLDALPVGFADEPRNLTVLVGTIAWILGSRFLGISSGALHWHDYWEQLLDEKFMQGLSSPEPTGAALILRNDLKRLNAVAQGSCCGKRIKWEDYHWTSYSAVMMFVKSSITDPRFVGCPRCHEIYSEVMSASSAYSDSSHMPSSRDLAFPHSLSLTAEAIAREQHVVRHVADFSVYPTTSPVFPQTLPTQYIMTASATQKHFKDIPDLSEYLRRLHNDPVASGGYGIVYKCSLRDGNDSSLVVAVKSFRYEIPQNSEPQQEFSKTLRREIKVWHELRHPNIVPLLGIAYGFGSAISTVSPWICGGPLHAYLDARDADLNLSDRFGLLEGVAAGLHYLHSFPVVHGDLSSGNVLIDDDGKAHLSDFGLCTVVGGLSGGSSFGWPTRRPGAIPWAAPELVLQPDTVQPCTASDIFSFGCIMLQILSGQIPWGKMDRNIIVLSLGRGERAPRPEHRAICERDWDFIQRCWSSADVRPTVGHVVNFISPVLASLREDCSLTADASLQSSESPASLKRTYSGVVLGHDSASVGTKTPEVDHCTCLPKRPRL</sequence>
<reference evidence="3" key="2">
    <citation type="submission" date="2015-01" db="EMBL/GenBank/DDBJ databases">
        <title>Evolutionary Origins and Diversification of the Mycorrhizal Mutualists.</title>
        <authorList>
            <consortium name="DOE Joint Genome Institute"/>
            <consortium name="Mycorrhizal Genomics Consortium"/>
            <person name="Kohler A."/>
            <person name="Kuo A."/>
            <person name="Nagy L.G."/>
            <person name="Floudas D."/>
            <person name="Copeland A."/>
            <person name="Barry K.W."/>
            <person name="Cichocki N."/>
            <person name="Veneault-Fourrey C."/>
            <person name="LaButti K."/>
            <person name="Lindquist E.A."/>
            <person name="Lipzen A."/>
            <person name="Lundell T."/>
            <person name="Morin E."/>
            <person name="Murat C."/>
            <person name="Riley R."/>
            <person name="Ohm R."/>
            <person name="Sun H."/>
            <person name="Tunlid A."/>
            <person name="Henrissat B."/>
            <person name="Grigoriev I.V."/>
            <person name="Hibbett D.S."/>
            <person name="Martin F."/>
        </authorList>
    </citation>
    <scope>NUCLEOTIDE SEQUENCE [LARGE SCALE GENOMIC DNA]</scope>
    <source>
        <strain evidence="3">ATCC 200175</strain>
    </source>
</reference>
<dbReference type="PANTHER" id="PTHR44329">
    <property type="entry name" value="SERINE/THREONINE-PROTEIN KINASE TNNI3K-RELATED"/>
    <property type="match status" value="1"/>
</dbReference>
<evidence type="ECO:0000259" key="1">
    <source>
        <dbReference type="PROSITE" id="PS50011"/>
    </source>
</evidence>
<feature type="domain" description="Protein kinase" evidence="1">
    <location>
        <begin position="860"/>
        <end position="1133"/>
    </location>
</feature>
<dbReference type="InterPro" id="IPR001245">
    <property type="entry name" value="Ser-Thr/Tyr_kinase_cat_dom"/>
</dbReference>
<name>A0A0C9TUE6_PAXIN</name>
<dbReference type="Pfam" id="PF07714">
    <property type="entry name" value="PK_Tyr_Ser-Thr"/>
    <property type="match status" value="1"/>
</dbReference>
<gene>
    <name evidence="2" type="ORF">PAXINDRAFT_101871</name>
</gene>
<dbReference type="InterPro" id="IPR051681">
    <property type="entry name" value="Ser/Thr_Kinases-Pseudokinases"/>
</dbReference>
<dbReference type="InterPro" id="IPR011009">
    <property type="entry name" value="Kinase-like_dom_sf"/>
</dbReference>
<dbReference type="HOGENOM" id="CLU_271702_0_0_1"/>
<dbReference type="Proteomes" id="UP000053647">
    <property type="component" value="Unassembled WGS sequence"/>
</dbReference>
<reference evidence="2 3" key="1">
    <citation type="submission" date="2014-06" db="EMBL/GenBank/DDBJ databases">
        <authorList>
            <consortium name="DOE Joint Genome Institute"/>
            <person name="Kuo A."/>
            <person name="Kohler A."/>
            <person name="Nagy L.G."/>
            <person name="Floudas D."/>
            <person name="Copeland A."/>
            <person name="Barry K.W."/>
            <person name="Cichocki N."/>
            <person name="Veneault-Fourrey C."/>
            <person name="LaButti K."/>
            <person name="Lindquist E.A."/>
            <person name="Lipzen A."/>
            <person name="Lundell T."/>
            <person name="Morin E."/>
            <person name="Murat C."/>
            <person name="Sun H."/>
            <person name="Tunlid A."/>
            <person name="Henrissat B."/>
            <person name="Grigoriev I.V."/>
            <person name="Hibbett D.S."/>
            <person name="Martin F."/>
            <person name="Nordberg H.P."/>
            <person name="Cantor M.N."/>
            <person name="Hua S.X."/>
        </authorList>
    </citation>
    <scope>NUCLEOTIDE SEQUENCE [LARGE SCALE GENOMIC DNA]</scope>
    <source>
        <strain evidence="2 3">ATCC 200175</strain>
    </source>
</reference>
<proteinExistence type="predicted"/>
<dbReference type="EMBL" id="KN819393">
    <property type="protein sequence ID" value="KIJ10881.1"/>
    <property type="molecule type" value="Genomic_DNA"/>
</dbReference>
<dbReference type="OrthoDB" id="5809314at2759"/>
<dbReference type="GO" id="GO:0004674">
    <property type="term" value="F:protein serine/threonine kinase activity"/>
    <property type="evidence" value="ECO:0007669"/>
    <property type="project" value="TreeGrafter"/>
</dbReference>
<dbReference type="PROSITE" id="PS50011">
    <property type="entry name" value="PROTEIN_KINASE_DOM"/>
    <property type="match status" value="1"/>
</dbReference>
<accession>A0A0C9TUE6</accession>
<evidence type="ECO:0000313" key="3">
    <source>
        <dbReference type="Proteomes" id="UP000053647"/>
    </source>
</evidence>
<dbReference type="InterPro" id="IPR008266">
    <property type="entry name" value="Tyr_kinase_AS"/>
</dbReference>
<keyword evidence="3" id="KW-1185">Reference proteome</keyword>
<dbReference type="AlphaFoldDB" id="A0A0C9TUE6"/>
<organism evidence="2 3">
    <name type="scientific">Paxillus involutus ATCC 200175</name>
    <dbReference type="NCBI Taxonomy" id="664439"/>
    <lineage>
        <taxon>Eukaryota</taxon>
        <taxon>Fungi</taxon>
        <taxon>Dikarya</taxon>
        <taxon>Basidiomycota</taxon>
        <taxon>Agaricomycotina</taxon>
        <taxon>Agaricomycetes</taxon>
        <taxon>Agaricomycetidae</taxon>
        <taxon>Boletales</taxon>
        <taxon>Paxilineae</taxon>
        <taxon>Paxillaceae</taxon>
        <taxon>Paxillus</taxon>
    </lineage>
</organism>
<protein>
    <recommendedName>
        <fullName evidence="1">Protein kinase domain-containing protein</fullName>
    </recommendedName>
</protein>
<evidence type="ECO:0000313" key="2">
    <source>
        <dbReference type="EMBL" id="KIJ10881.1"/>
    </source>
</evidence>
<dbReference type="SUPFAM" id="SSF56112">
    <property type="entry name" value="Protein kinase-like (PK-like)"/>
    <property type="match status" value="1"/>
</dbReference>
<dbReference type="PROSITE" id="PS00109">
    <property type="entry name" value="PROTEIN_KINASE_TYR"/>
    <property type="match status" value="1"/>
</dbReference>
<dbReference type="Gene3D" id="1.10.510.10">
    <property type="entry name" value="Transferase(Phosphotransferase) domain 1"/>
    <property type="match status" value="1"/>
</dbReference>
<dbReference type="GO" id="GO:0005524">
    <property type="term" value="F:ATP binding"/>
    <property type="evidence" value="ECO:0007669"/>
    <property type="project" value="InterPro"/>
</dbReference>